<feature type="domain" description="BPG-independent PGAM N-terminal" evidence="17">
    <location>
        <begin position="86"/>
        <end position="296"/>
    </location>
</feature>
<dbReference type="InParanoid" id="J4GIR2"/>
<keyword evidence="19" id="KW-1185">Reference proteome</keyword>
<proteinExistence type="inferred from homology"/>
<dbReference type="InterPro" id="IPR011258">
    <property type="entry name" value="BPG-indep_PGM_N"/>
</dbReference>
<dbReference type="FunFam" id="3.40.720.10:FF:000001">
    <property type="entry name" value="2,3-bisphosphoglycerate-independent phosphoglycerate mutase"/>
    <property type="match status" value="1"/>
</dbReference>
<dbReference type="SUPFAM" id="SSF64158">
    <property type="entry name" value="2,3-Bisphosphoglycerate-independent phosphoglycerate mutase, substrate-binding domain"/>
    <property type="match status" value="1"/>
</dbReference>
<comment type="pathway">
    <text evidence="4">Carbohydrate degradation; glycolysis; pyruvate from D-glyceraldehyde 3-phosphate: step 3/5.</text>
</comment>
<feature type="binding site" evidence="14">
    <location>
        <position position="195"/>
    </location>
    <ligand>
        <name>substrate</name>
    </ligand>
</feature>
<dbReference type="InterPro" id="IPR036646">
    <property type="entry name" value="PGAM_B_sf"/>
</dbReference>
<evidence type="ECO:0000256" key="1">
    <source>
        <dbReference type="ARBA" id="ARBA00000370"/>
    </source>
</evidence>
<dbReference type="PIRSF" id="PIRSF001492">
    <property type="entry name" value="IPGAM"/>
    <property type="match status" value="1"/>
</dbReference>
<dbReference type="Proteomes" id="UP000006352">
    <property type="component" value="Unassembled WGS sequence"/>
</dbReference>
<dbReference type="RefSeq" id="XP_012178123.1">
    <property type="nucleotide sequence ID" value="XM_012322733.1"/>
</dbReference>
<dbReference type="EC" id="5.4.2.12" evidence="6"/>
<dbReference type="InterPro" id="IPR017850">
    <property type="entry name" value="Alkaline_phosphatase_core_sf"/>
</dbReference>
<sequence length="521" mass="57300">MVQVKHKVCLIVHDGWGVAPEPNMKGDAISAGNTTNMDTIAKDHSVRTLNAHGLAVGLSDGLMGNSEVGHLNIGAGRIVWQDIVKIDVSIKKRQFHKNEVILESCNRAKEGNGRLHLLGLVSDGGVHSHIRHLLALLETAKEAGVPHVYIHFFGDGRDTAPRSAAGYAKELLDFIEKEKYGKVATVVGRYYAMDRDKRWERVKVAIDGLVKGEGEKAEDIVAVIEERYKKDETDEFLKPIIVNGAEGRIKDDDTLFFFNYRSDRMREIASVFGLPDKPMEVDIPKNLHISTMSRYNAEFPFPVAFPPQAMTNVLAEWLSKQGIKQAHIAETEKYAHVTFFFNGGVEKQFSEEERHMIPSPKVATYDKQPNMSVQGVADKVAEVVKEGTHEFVMCNFAPPDMVGHTGIYDAAVEAITHTDAAVGTVYKACQEAGYILLITADHGNAEQMINPETGAPHTAHTTNPVPFIMTGDPKKLSFSVDKNDGDEEGGALCDVAPTVLDIMGLSKPDDMSGRSLLEKVD</sequence>
<feature type="binding site" evidence="15">
    <location>
        <position position="404"/>
    </location>
    <ligand>
        <name>Mn(2+)</name>
        <dbReference type="ChEBI" id="CHEBI:29035"/>
        <label>1</label>
    </ligand>
</feature>
<dbReference type="NCBIfam" id="TIGR01307">
    <property type="entry name" value="pgm_bpd_ind"/>
    <property type="match status" value="1"/>
</dbReference>
<comment type="catalytic activity">
    <reaction evidence="1">
        <text>(2R)-2-phosphoglycerate = (2R)-3-phosphoglycerate</text>
        <dbReference type="Rhea" id="RHEA:15901"/>
        <dbReference type="ChEBI" id="CHEBI:58272"/>
        <dbReference type="ChEBI" id="CHEBI:58289"/>
        <dbReference type="EC" id="5.4.2.12"/>
    </reaction>
</comment>
<organism evidence="18 19">
    <name type="scientific">Fibroporia radiculosa</name>
    <dbReference type="NCBI Taxonomy" id="599839"/>
    <lineage>
        <taxon>Eukaryota</taxon>
        <taxon>Fungi</taxon>
        <taxon>Dikarya</taxon>
        <taxon>Basidiomycota</taxon>
        <taxon>Agaricomycotina</taxon>
        <taxon>Agaricomycetes</taxon>
        <taxon>Polyporales</taxon>
        <taxon>Fibroporiaceae</taxon>
        <taxon>Fibroporia</taxon>
    </lineage>
</organism>
<accession>J4GIR2</accession>
<evidence type="ECO:0000256" key="3">
    <source>
        <dbReference type="ARBA" id="ARBA00002315"/>
    </source>
</evidence>
<keyword evidence="8" id="KW-0324">Glycolysis</keyword>
<name>J4GIR2_9APHY</name>
<dbReference type="OrthoDB" id="1886626at2759"/>
<evidence type="ECO:0000313" key="18">
    <source>
        <dbReference type="EMBL" id="CCL98840.1"/>
    </source>
</evidence>
<dbReference type="GO" id="GO:0005737">
    <property type="term" value="C:cytoplasm"/>
    <property type="evidence" value="ECO:0007669"/>
    <property type="project" value="InterPro"/>
</dbReference>
<dbReference type="AlphaFoldDB" id="J4GIR2"/>
<dbReference type="FunFam" id="3.40.1450.10:FF:000001">
    <property type="entry name" value="2,3-bisphosphoglycerate-independent phosphoglycerate mutase"/>
    <property type="match status" value="1"/>
</dbReference>
<dbReference type="Pfam" id="PF06415">
    <property type="entry name" value="iPGM_N"/>
    <property type="match status" value="1"/>
</dbReference>
<evidence type="ECO:0000313" key="19">
    <source>
        <dbReference type="Proteomes" id="UP000006352"/>
    </source>
</evidence>
<comment type="similarity">
    <text evidence="5">Belongs to the BPG-independent phosphoglycerate mutase family.</text>
</comment>
<evidence type="ECO:0000256" key="4">
    <source>
        <dbReference type="ARBA" id="ARBA00004798"/>
    </source>
</evidence>
<dbReference type="UniPathway" id="UPA00109">
    <property type="reaction ID" value="UER00186"/>
</dbReference>
<evidence type="ECO:0000256" key="9">
    <source>
        <dbReference type="ARBA" id="ARBA00023211"/>
    </source>
</evidence>
<feature type="binding site" evidence="15">
    <location>
        <position position="66"/>
    </location>
    <ligand>
        <name>Mn(2+)</name>
        <dbReference type="ChEBI" id="CHEBI:29035"/>
        <label>2</label>
    </ligand>
</feature>
<comment type="cofactor">
    <cofactor evidence="2">
        <name>Mn(2+)</name>
        <dbReference type="ChEBI" id="CHEBI:29035"/>
    </cofactor>
</comment>
<dbReference type="GeneID" id="24093751"/>
<dbReference type="PANTHER" id="PTHR31637:SF0">
    <property type="entry name" value="2,3-BISPHOSPHOGLYCERATE-INDEPENDENT PHOSPHOGLYCERATE MUTASE"/>
    <property type="match status" value="1"/>
</dbReference>
<dbReference type="Pfam" id="PF01676">
    <property type="entry name" value="Metalloenzyme"/>
    <property type="match status" value="1"/>
</dbReference>
<feature type="active site" description="Phosphoserine intermediate" evidence="13">
    <location>
        <position position="66"/>
    </location>
</feature>
<evidence type="ECO:0000259" key="16">
    <source>
        <dbReference type="Pfam" id="PF01676"/>
    </source>
</evidence>
<dbReference type="HAMAP" id="MF_01038">
    <property type="entry name" value="GpmI"/>
    <property type="match status" value="1"/>
</dbReference>
<protein>
    <recommendedName>
        <fullName evidence="11">2,3-bisphosphoglycerate-independent phosphoglycerate mutase</fullName>
        <ecNumber evidence="6">5.4.2.12</ecNumber>
    </recommendedName>
    <alternativeName>
        <fullName evidence="12">Cofactor-independent phosphoglycerate mutase homolog</fullName>
    </alternativeName>
</protein>
<feature type="binding site" evidence="14">
    <location>
        <begin position="261"/>
        <end position="264"/>
    </location>
    <ligand>
        <name>substrate</name>
    </ligand>
</feature>
<evidence type="ECO:0000256" key="15">
    <source>
        <dbReference type="PIRSR" id="PIRSR001492-3"/>
    </source>
</evidence>
<dbReference type="SUPFAM" id="SSF53649">
    <property type="entry name" value="Alkaline phosphatase-like"/>
    <property type="match status" value="1"/>
</dbReference>
<feature type="binding site" evidence="14">
    <location>
        <position position="189"/>
    </location>
    <ligand>
        <name>substrate</name>
    </ligand>
</feature>
<feature type="binding site" evidence="14">
    <location>
        <begin position="157"/>
        <end position="158"/>
    </location>
    <ligand>
        <name>substrate</name>
    </ligand>
</feature>
<dbReference type="EMBL" id="HE796902">
    <property type="protein sequence ID" value="CCL98840.1"/>
    <property type="molecule type" value="Genomic_DNA"/>
</dbReference>
<dbReference type="GO" id="GO:0030145">
    <property type="term" value="F:manganese ion binding"/>
    <property type="evidence" value="ECO:0007669"/>
    <property type="project" value="InterPro"/>
</dbReference>
<dbReference type="CDD" id="cd16010">
    <property type="entry name" value="iPGM"/>
    <property type="match status" value="1"/>
</dbReference>
<dbReference type="GO" id="GO:0006096">
    <property type="term" value="P:glycolytic process"/>
    <property type="evidence" value="ECO:0007669"/>
    <property type="project" value="UniProtKB-UniPathway"/>
</dbReference>
<evidence type="ECO:0000256" key="6">
    <source>
        <dbReference type="ARBA" id="ARBA00012026"/>
    </source>
</evidence>
<dbReference type="STRING" id="599839.J4GIR2"/>
<comment type="function">
    <text evidence="3">Catalyzes the interconversion of 2-phosphoglycerate and 3-phosphoglycerate.</text>
</comment>
<evidence type="ECO:0000256" key="10">
    <source>
        <dbReference type="ARBA" id="ARBA00023235"/>
    </source>
</evidence>
<feature type="binding site" evidence="15">
    <location>
        <position position="442"/>
    </location>
    <ligand>
        <name>Mn(2+)</name>
        <dbReference type="ChEBI" id="CHEBI:29035"/>
        <label>2</label>
    </ligand>
</feature>
<evidence type="ECO:0000256" key="14">
    <source>
        <dbReference type="PIRSR" id="PIRSR001492-2"/>
    </source>
</evidence>
<evidence type="ECO:0000259" key="17">
    <source>
        <dbReference type="Pfam" id="PF06415"/>
    </source>
</evidence>
<dbReference type="PANTHER" id="PTHR31637">
    <property type="entry name" value="2,3-BISPHOSPHOGLYCERATE-INDEPENDENT PHOSPHOGLYCERATE MUTASE"/>
    <property type="match status" value="1"/>
</dbReference>
<dbReference type="GO" id="GO:0004619">
    <property type="term" value="F:phosphoglycerate mutase activity"/>
    <property type="evidence" value="ECO:0007669"/>
    <property type="project" value="UniProtKB-EC"/>
</dbReference>
<evidence type="ECO:0000256" key="7">
    <source>
        <dbReference type="ARBA" id="ARBA00022723"/>
    </source>
</evidence>
<keyword evidence="9 15" id="KW-0464">Manganese</keyword>
<reference evidence="18 19" key="1">
    <citation type="journal article" date="2012" name="Appl. Environ. Microbiol.">
        <title>Short-read sequencing for genomic analysis of the brown rot fungus Fibroporia radiculosa.</title>
        <authorList>
            <person name="Tang J.D."/>
            <person name="Perkins A.D."/>
            <person name="Sonstegard T.S."/>
            <person name="Schroeder S.G."/>
            <person name="Burgess S.C."/>
            <person name="Diehl S.V."/>
        </authorList>
    </citation>
    <scope>NUCLEOTIDE SEQUENCE [LARGE SCALE GENOMIC DNA]</scope>
    <source>
        <strain evidence="18 19">TFFH 294</strain>
    </source>
</reference>
<feature type="binding site" evidence="14">
    <location>
        <position position="127"/>
    </location>
    <ligand>
        <name>substrate</name>
    </ligand>
</feature>
<dbReference type="HOGENOM" id="CLU_026099_2_0_1"/>
<dbReference type="Gene3D" id="3.40.1450.10">
    <property type="entry name" value="BPG-independent phosphoglycerate mutase, domain B"/>
    <property type="match status" value="1"/>
</dbReference>
<evidence type="ECO:0000256" key="5">
    <source>
        <dbReference type="ARBA" id="ARBA00008819"/>
    </source>
</evidence>
<keyword evidence="10" id="KW-0413">Isomerase</keyword>
<dbReference type="GO" id="GO:0006007">
    <property type="term" value="P:glucose catabolic process"/>
    <property type="evidence" value="ECO:0007669"/>
    <property type="project" value="InterPro"/>
</dbReference>
<evidence type="ECO:0000256" key="12">
    <source>
        <dbReference type="ARBA" id="ARBA00083354"/>
    </source>
</evidence>
<feature type="domain" description="Metalloenzyme" evidence="16">
    <location>
        <begin position="7"/>
        <end position="507"/>
    </location>
</feature>
<evidence type="ECO:0000256" key="13">
    <source>
        <dbReference type="PIRSR" id="PIRSR001492-1"/>
    </source>
</evidence>
<evidence type="ECO:0000256" key="11">
    <source>
        <dbReference type="ARBA" id="ARBA00071648"/>
    </source>
</evidence>
<feature type="binding site" evidence="14">
    <location>
        <position position="333"/>
    </location>
    <ligand>
        <name>substrate</name>
    </ligand>
</feature>
<dbReference type="InterPro" id="IPR006124">
    <property type="entry name" value="Metalloenzyme"/>
</dbReference>
<feature type="binding site" evidence="15">
    <location>
        <position position="460"/>
    </location>
    <ligand>
        <name>Mn(2+)</name>
        <dbReference type="ChEBI" id="CHEBI:29035"/>
        <label>1</label>
    </ligand>
</feature>
<evidence type="ECO:0000256" key="8">
    <source>
        <dbReference type="ARBA" id="ARBA00023152"/>
    </source>
</evidence>
<feature type="binding site" evidence="15">
    <location>
        <position position="441"/>
    </location>
    <ligand>
        <name>Mn(2+)</name>
        <dbReference type="ChEBI" id="CHEBI:29035"/>
        <label>2</label>
    </ligand>
</feature>
<dbReference type="Gene3D" id="3.40.720.10">
    <property type="entry name" value="Alkaline Phosphatase, subunit A"/>
    <property type="match status" value="1"/>
</dbReference>
<keyword evidence="7 15" id="KW-0479">Metal-binding</keyword>
<evidence type="ECO:0000256" key="2">
    <source>
        <dbReference type="ARBA" id="ARBA00001936"/>
    </source>
</evidence>
<feature type="binding site" evidence="15">
    <location>
        <position position="400"/>
    </location>
    <ligand>
        <name>Mn(2+)</name>
        <dbReference type="ChEBI" id="CHEBI:29035"/>
        <label>1</label>
    </ligand>
</feature>
<dbReference type="InterPro" id="IPR005995">
    <property type="entry name" value="Pgm_bpd_ind"/>
</dbReference>
<feature type="binding site" evidence="15">
    <location>
        <position position="14"/>
    </location>
    <ligand>
        <name>Mn(2+)</name>
        <dbReference type="ChEBI" id="CHEBI:29035"/>
        <label>2</label>
    </ligand>
</feature>
<gene>
    <name evidence="18" type="ORF">FIBRA_00845</name>
</gene>